<dbReference type="EMBL" id="BKCJ010009159">
    <property type="protein sequence ID" value="GEU85682.1"/>
    <property type="molecule type" value="Genomic_DNA"/>
</dbReference>
<feature type="non-terminal residue" evidence="1">
    <location>
        <position position="1"/>
    </location>
</feature>
<dbReference type="AlphaFoldDB" id="A0A6L2NKQ7"/>
<evidence type="ECO:0000313" key="1">
    <source>
        <dbReference type="EMBL" id="GEU85682.1"/>
    </source>
</evidence>
<sequence>IANLALQEGSGEGYGSLPTDFVVVEGTKMGKSVCMLGGKGFTVHSDAQCFKYRDGVTGTYHPSFPRPPPKPADAKFDVKTDAREEISVVMNDNDELECLDPRDEIDVSTDNKDDDYFSFMFFIRIFLQYLIYPKVFSFLLSAESEDTIFVSPFRAGGISLGWNFHVLSCLS</sequence>
<organism evidence="1">
    <name type="scientific">Tanacetum cinerariifolium</name>
    <name type="common">Dalmatian daisy</name>
    <name type="synonym">Chrysanthemum cinerariifolium</name>
    <dbReference type="NCBI Taxonomy" id="118510"/>
    <lineage>
        <taxon>Eukaryota</taxon>
        <taxon>Viridiplantae</taxon>
        <taxon>Streptophyta</taxon>
        <taxon>Embryophyta</taxon>
        <taxon>Tracheophyta</taxon>
        <taxon>Spermatophyta</taxon>
        <taxon>Magnoliopsida</taxon>
        <taxon>eudicotyledons</taxon>
        <taxon>Gunneridae</taxon>
        <taxon>Pentapetalae</taxon>
        <taxon>asterids</taxon>
        <taxon>campanulids</taxon>
        <taxon>Asterales</taxon>
        <taxon>Asteraceae</taxon>
        <taxon>Asteroideae</taxon>
        <taxon>Anthemideae</taxon>
        <taxon>Anthemidinae</taxon>
        <taxon>Tanacetum</taxon>
    </lineage>
</organism>
<comment type="caution">
    <text evidence="1">The sequence shown here is derived from an EMBL/GenBank/DDBJ whole genome shotgun (WGS) entry which is preliminary data.</text>
</comment>
<reference evidence="1" key="1">
    <citation type="journal article" date="2019" name="Sci. Rep.">
        <title>Draft genome of Tanacetum cinerariifolium, the natural source of mosquito coil.</title>
        <authorList>
            <person name="Yamashiro T."/>
            <person name="Shiraishi A."/>
            <person name="Satake H."/>
            <person name="Nakayama K."/>
        </authorList>
    </citation>
    <scope>NUCLEOTIDE SEQUENCE</scope>
</reference>
<gene>
    <name evidence="1" type="ORF">Tci_057660</name>
</gene>
<proteinExistence type="predicted"/>
<protein>
    <submittedName>
        <fullName evidence="1">Uncharacterized protein</fullName>
    </submittedName>
</protein>
<name>A0A6L2NKQ7_TANCI</name>
<accession>A0A6L2NKQ7</accession>